<feature type="region of interest" description="Disordered" evidence="1">
    <location>
        <begin position="210"/>
        <end position="396"/>
    </location>
</feature>
<evidence type="ECO:0000256" key="1">
    <source>
        <dbReference type="SAM" id="MobiDB-lite"/>
    </source>
</evidence>
<sequence length="469" mass="48859">MSTDTRISPAVSPRETHGLPELTSEHAFVPEGTIAAITTASEVLGAPNQTSTANLSGRVDTVEDWSALTPLFGDISSDSDNEEVPVKTLKESIASQKKSKRVSFPEPKSTAPTATRVRAGSDSTKPTDFTPPSKTADQESKKTEKSKLGTDEIEITSSFDVEVEPESLSGELKLEKKSSGKTTSKSDTVSVSEEDSVELTASLTIPVAAKKEEKKTDKLVVAEESSGATKSSTDALAGLEPAKIEEHGALSGSDDELDETPEIELTASTKALDKTAASTTESTKKIETPKSSSASATDEELVEEGGSEHDAEKVDSKSTTNSAKLAKTPDSTSSEDSDSEENITTSAPHGKNAKSSLSETEDDSDVDSDDVDDVDGTDSTDGTDEIESPKAGKGADDAAQEKVSLIGTISSVALIVLGILGTVFAGVAYATSTAILGTIFWTVLVSGGISALAFAGGGYLLYRNVFQKN</sequence>
<evidence type="ECO:0000313" key="3">
    <source>
        <dbReference type="EMBL" id="CRX38499.1"/>
    </source>
</evidence>
<proteinExistence type="predicted"/>
<accession>A0A0H5DS01</accession>
<feature type="transmembrane region" description="Helical" evidence="2">
    <location>
        <begin position="439"/>
        <end position="462"/>
    </location>
</feature>
<feature type="transmembrane region" description="Helical" evidence="2">
    <location>
        <begin position="403"/>
        <end position="427"/>
    </location>
</feature>
<feature type="compositionally biased region" description="Basic and acidic residues" evidence="1">
    <location>
        <begin position="306"/>
        <end position="316"/>
    </location>
</feature>
<keyword evidence="2" id="KW-1133">Transmembrane helix</keyword>
<feature type="compositionally biased region" description="Low complexity" evidence="1">
    <location>
        <begin position="180"/>
        <end position="191"/>
    </location>
</feature>
<feature type="compositionally biased region" description="Basic and acidic residues" evidence="1">
    <location>
        <begin position="210"/>
        <end position="221"/>
    </location>
</feature>
<evidence type="ECO:0000313" key="4">
    <source>
        <dbReference type="Proteomes" id="UP000220251"/>
    </source>
</evidence>
<feature type="region of interest" description="Disordered" evidence="1">
    <location>
        <begin position="71"/>
        <end position="196"/>
    </location>
</feature>
<gene>
    <name evidence="3" type="ORF">ELAC_1156</name>
</gene>
<feature type="compositionally biased region" description="Polar residues" evidence="1">
    <location>
        <begin position="121"/>
        <end position="135"/>
    </location>
</feature>
<dbReference type="Proteomes" id="UP000220251">
    <property type="component" value="Unassembled WGS sequence"/>
</dbReference>
<dbReference type="RefSeq" id="WP_098038357.1">
    <property type="nucleotide sequence ID" value="NZ_CWGJ01000012.1"/>
</dbReference>
<feature type="compositionally biased region" description="Basic and acidic residues" evidence="1">
    <location>
        <begin position="136"/>
        <end position="150"/>
    </location>
</feature>
<organism evidence="3 4">
    <name type="scientific">Estrella lausannensis</name>
    <dbReference type="NCBI Taxonomy" id="483423"/>
    <lineage>
        <taxon>Bacteria</taxon>
        <taxon>Pseudomonadati</taxon>
        <taxon>Chlamydiota</taxon>
        <taxon>Chlamydiia</taxon>
        <taxon>Parachlamydiales</taxon>
        <taxon>Candidatus Criblamydiaceae</taxon>
        <taxon>Estrella</taxon>
    </lineage>
</organism>
<feature type="compositionally biased region" description="Basic and acidic residues" evidence="1">
    <location>
        <begin position="387"/>
        <end position="396"/>
    </location>
</feature>
<evidence type="ECO:0000256" key="2">
    <source>
        <dbReference type="SAM" id="Phobius"/>
    </source>
</evidence>
<dbReference type="EMBL" id="CWGJ01000012">
    <property type="protein sequence ID" value="CRX38499.1"/>
    <property type="molecule type" value="Genomic_DNA"/>
</dbReference>
<name>A0A0H5DS01_9BACT</name>
<keyword evidence="2" id="KW-0472">Membrane</keyword>
<keyword evidence="4" id="KW-1185">Reference proteome</keyword>
<feature type="region of interest" description="Disordered" evidence="1">
    <location>
        <begin position="1"/>
        <end position="21"/>
    </location>
</feature>
<protein>
    <submittedName>
        <fullName evidence="3">Putative membrane protein</fullName>
    </submittedName>
</protein>
<dbReference type="AlphaFoldDB" id="A0A0H5DS01"/>
<feature type="compositionally biased region" description="Acidic residues" evidence="1">
    <location>
        <begin position="253"/>
        <end position="262"/>
    </location>
</feature>
<keyword evidence="2" id="KW-0812">Transmembrane</keyword>
<feature type="compositionally biased region" description="Acidic residues" evidence="1">
    <location>
        <begin position="359"/>
        <end position="386"/>
    </location>
</feature>
<reference evidence="4" key="1">
    <citation type="submission" date="2015-06" db="EMBL/GenBank/DDBJ databases">
        <authorList>
            <person name="Bertelli C."/>
        </authorList>
    </citation>
    <scope>NUCLEOTIDE SEQUENCE [LARGE SCALE GENOMIC DNA]</scope>
    <source>
        <strain evidence="4">CRIB-30</strain>
    </source>
</reference>